<dbReference type="STRING" id="553973.CLOHYLEM_06299"/>
<dbReference type="FunFam" id="3.40.50.970:FF:000129">
    <property type="entry name" value="Transketolase"/>
    <property type="match status" value="1"/>
</dbReference>
<dbReference type="InterPro" id="IPR009014">
    <property type="entry name" value="Transketo_C/PFOR_II"/>
</dbReference>
<reference evidence="5" key="1">
    <citation type="submission" date="2009-02" db="EMBL/GenBank/DDBJ databases">
        <authorList>
            <person name="Fulton L."/>
            <person name="Clifton S."/>
            <person name="Fulton B."/>
            <person name="Xu J."/>
            <person name="Minx P."/>
            <person name="Pepin K.H."/>
            <person name="Johnson M."/>
            <person name="Bhonagiri V."/>
            <person name="Nash W.E."/>
            <person name="Mardis E.R."/>
            <person name="Wilson R.K."/>
        </authorList>
    </citation>
    <scope>NUCLEOTIDE SEQUENCE [LARGE SCALE GENOMIC DNA]</scope>
    <source>
        <strain evidence="5">DSM 15053</strain>
    </source>
</reference>
<accession>C0C2J3</accession>
<reference evidence="5" key="2">
    <citation type="submission" date="2013-06" db="EMBL/GenBank/DDBJ databases">
        <title>Draft genome sequence of Clostridium hylemonae (DSM 15053).</title>
        <authorList>
            <person name="Sudarsanam P."/>
            <person name="Ley R."/>
            <person name="Guruge J."/>
            <person name="Turnbaugh P.J."/>
            <person name="Mahowald M."/>
            <person name="Liep D."/>
            <person name="Gordon J."/>
        </authorList>
    </citation>
    <scope>NUCLEOTIDE SEQUENCE</scope>
    <source>
        <strain evidence="5">DSM 15053</strain>
    </source>
</reference>
<comment type="caution">
    <text evidence="5">The sequence shown here is derived from an EMBL/GenBank/DDBJ whole genome shotgun (WGS) entry which is preliminary data.</text>
</comment>
<evidence type="ECO:0000313" key="5">
    <source>
        <dbReference type="EMBL" id="EEG73617.1"/>
    </source>
</evidence>
<keyword evidence="3" id="KW-0786">Thiamine pyrophosphate</keyword>
<feature type="domain" description="Transketolase-like pyrimidine-binding" evidence="4">
    <location>
        <begin position="11"/>
        <end position="176"/>
    </location>
</feature>
<dbReference type="InterPro" id="IPR051157">
    <property type="entry name" value="PDH/Transketolase"/>
</dbReference>
<dbReference type="RefSeq" id="WP_006443654.1">
    <property type="nucleotide sequence ID" value="NZ_CP036524.1"/>
</dbReference>
<comment type="similarity">
    <text evidence="2">Belongs to the transketolase family.</text>
</comment>
<dbReference type="InterPro" id="IPR029061">
    <property type="entry name" value="THDP-binding"/>
</dbReference>
<comment type="cofactor">
    <cofactor evidence="1">
        <name>thiamine diphosphate</name>
        <dbReference type="ChEBI" id="CHEBI:58937"/>
    </cofactor>
</comment>
<dbReference type="OrthoDB" id="8732661at2"/>
<dbReference type="Gene3D" id="3.40.50.970">
    <property type="match status" value="1"/>
</dbReference>
<name>C0C2J3_9FIRM</name>
<protein>
    <submittedName>
        <fullName evidence="5">Transketolase, C-terminal domain protein</fullName>
    </submittedName>
</protein>
<organism evidence="5 6">
    <name type="scientific">[Clostridium] hylemonae DSM 15053</name>
    <dbReference type="NCBI Taxonomy" id="553973"/>
    <lineage>
        <taxon>Bacteria</taxon>
        <taxon>Bacillati</taxon>
        <taxon>Bacillota</taxon>
        <taxon>Clostridia</taxon>
        <taxon>Lachnospirales</taxon>
        <taxon>Lachnospiraceae</taxon>
    </lineage>
</organism>
<dbReference type="PANTHER" id="PTHR43825:SF1">
    <property type="entry name" value="TRANSKETOLASE-LIKE PYRIMIDINE-BINDING DOMAIN-CONTAINING PROTEIN"/>
    <property type="match status" value="1"/>
</dbReference>
<dbReference type="SMART" id="SM00861">
    <property type="entry name" value="Transket_pyr"/>
    <property type="match status" value="1"/>
</dbReference>
<dbReference type="PANTHER" id="PTHR43825">
    <property type="entry name" value="PYRUVATE DEHYDROGENASE E1 COMPONENT"/>
    <property type="match status" value="1"/>
</dbReference>
<dbReference type="AlphaFoldDB" id="C0C2J3"/>
<evidence type="ECO:0000313" key="6">
    <source>
        <dbReference type="Proteomes" id="UP000004893"/>
    </source>
</evidence>
<dbReference type="Gene3D" id="3.40.50.920">
    <property type="match status" value="1"/>
</dbReference>
<dbReference type="CDD" id="cd07033">
    <property type="entry name" value="TPP_PYR_DXS_TK_like"/>
    <property type="match status" value="1"/>
</dbReference>
<keyword evidence="6" id="KW-1185">Reference proteome</keyword>
<evidence type="ECO:0000256" key="2">
    <source>
        <dbReference type="ARBA" id="ARBA00007131"/>
    </source>
</evidence>
<dbReference type="EMBL" id="ABYI02000023">
    <property type="protein sequence ID" value="EEG73617.1"/>
    <property type="molecule type" value="Genomic_DNA"/>
</dbReference>
<evidence type="ECO:0000256" key="1">
    <source>
        <dbReference type="ARBA" id="ARBA00001964"/>
    </source>
</evidence>
<sequence>MNEAVQKERSLISKEIFGKVITALGKEKENIVVCDTDLMRCFGTKAFSEQFPSRHINFGIAEQNCMAAAAGLALSGKNVFASSFANFASKRACDQVSIAVAYNRANVKVCGLYAGLTAEKNGGTHIGVEDVALMRSIPDLCVIEPADTYELEAVTRFLAEYEGPVYFRQPKMYIRSVYEEVPDFELGKGVTLRGGSDAAVIACGITAGIAVDAAQLLQKEGIDVRVINMPTIKPLDEEIIQEAAVQTGRIVTCENHSVIGGLGSAAAEVLAGMKEKAVLHRMGIQDTFGVTASLDYQLKKNGLTAENIAAEIKGMLAD</sequence>
<proteinExistence type="inferred from homology"/>
<dbReference type="HOGENOM" id="CLU_009227_1_1_9"/>
<dbReference type="SUPFAM" id="SSF52518">
    <property type="entry name" value="Thiamin diphosphate-binding fold (THDP-binding)"/>
    <property type="match status" value="1"/>
</dbReference>
<dbReference type="Pfam" id="PF02780">
    <property type="entry name" value="Transketolase_C"/>
    <property type="match status" value="1"/>
</dbReference>
<dbReference type="Pfam" id="PF02779">
    <property type="entry name" value="Transket_pyr"/>
    <property type="match status" value="1"/>
</dbReference>
<dbReference type="InterPro" id="IPR005475">
    <property type="entry name" value="Transketolase-like_Pyr-bd"/>
</dbReference>
<gene>
    <name evidence="5" type="ORF">CLOHYLEM_06299</name>
</gene>
<evidence type="ECO:0000259" key="4">
    <source>
        <dbReference type="SMART" id="SM00861"/>
    </source>
</evidence>
<dbReference type="eggNOG" id="COG3958">
    <property type="taxonomic scope" value="Bacteria"/>
</dbReference>
<dbReference type="InterPro" id="IPR033248">
    <property type="entry name" value="Transketolase_C"/>
</dbReference>
<dbReference type="SUPFAM" id="SSF52922">
    <property type="entry name" value="TK C-terminal domain-like"/>
    <property type="match status" value="1"/>
</dbReference>
<evidence type="ECO:0000256" key="3">
    <source>
        <dbReference type="ARBA" id="ARBA00023052"/>
    </source>
</evidence>
<dbReference type="Proteomes" id="UP000004893">
    <property type="component" value="Unassembled WGS sequence"/>
</dbReference>